<reference evidence="3" key="1">
    <citation type="submission" date="2016-10" db="EMBL/GenBank/DDBJ databases">
        <authorList>
            <person name="Varghese N."/>
            <person name="Submissions S."/>
        </authorList>
    </citation>
    <scope>NUCLEOTIDE SEQUENCE [LARGE SCALE GENOMIC DNA]</scope>
    <source>
        <strain evidence="3">Ah-143</strain>
    </source>
</reference>
<dbReference type="EMBL" id="FPAU01000001">
    <property type="protein sequence ID" value="SFT44583.1"/>
    <property type="molecule type" value="Genomic_DNA"/>
</dbReference>
<dbReference type="Proteomes" id="UP000199187">
    <property type="component" value="Unassembled WGS sequence"/>
</dbReference>
<protein>
    <submittedName>
        <fullName evidence="2">Uncharacterized protein</fullName>
    </submittedName>
</protein>
<feature type="compositionally biased region" description="Polar residues" evidence="1">
    <location>
        <begin position="9"/>
        <end position="30"/>
    </location>
</feature>
<proteinExistence type="predicted"/>
<feature type="region of interest" description="Disordered" evidence="1">
    <location>
        <begin position="1"/>
        <end position="35"/>
    </location>
</feature>
<evidence type="ECO:0000313" key="3">
    <source>
        <dbReference type="Proteomes" id="UP000199187"/>
    </source>
</evidence>
<organism evidence="2 3">
    <name type="scientific">Kosakonia arachidis</name>
    <dbReference type="NCBI Taxonomy" id="551989"/>
    <lineage>
        <taxon>Bacteria</taxon>
        <taxon>Pseudomonadati</taxon>
        <taxon>Pseudomonadota</taxon>
        <taxon>Gammaproteobacteria</taxon>
        <taxon>Enterobacterales</taxon>
        <taxon>Enterobacteriaceae</taxon>
        <taxon>Kosakonia</taxon>
    </lineage>
</organism>
<name>A0A1I6Y2J1_9ENTR</name>
<evidence type="ECO:0000256" key="1">
    <source>
        <dbReference type="SAM" id="MobiDB-lite"/>
    </source>
</evidence>
<dbReference type="AlphaFoldDB" id="A0A1I6Y2J1"/>
<accession>A0A1I6Y2J1</accession>
<gene>
    <name evidence="2" type="ORF">SAMN05192562_101309</name>
</gene>
<sequence>MAERWKSATGKNALTISKSRSAISHTSVSGQPDPVDSEYKVKVRIPALVLNSKFIAPRPFVGDKYAARLRTALFVNAGTV</sequence>
<keyword evidence="3" id="KW-1185">Reference proteome</keyword>
<evidence type="ECO:0000313" key="2">
    <source>
        <dbReference type="EMBL" id="SFT44583.1"/>
    </source>
</evidence>